<sequence>MADQKLIDEVGKYIDKYYEPAKDDIKMDKEMLSIFDKITKFREKRAREKVLEKEQI</sequence>
<keyword evidence="2" id="KW-1185">Reference proteome</keyword>
<accession>A0A564S946</accession>
<dbReference type="EMBL" id="CABHNB010000005">
    <property type="protein sequence ID" value="VUW91579.1"/>
    <property type="molecule type" value="Genomic_DNA"/>
</dbReference>
<organism evidence="1 2">
    <name type="scientific">Blautia obeum</name>
    <dbReference type="NCBI Taxonomy" id="40520"/>
    <lineage>
        <taxon>Bacteria</taxon>
        <taxon>Bacillati</taxon>
        <taxon>Bacillota</taxon>
        <taxon>Clostridia</taxon>
        <taxon>Lachnospirales</taxon>
        <taxon>Lachnospiraceae</taxon>
        <taxon>Blautia</taxon>
    </lineage>
</organism>
<gene>
    <name evidence="1" type="ORF">ROSSTS7063_00351</name>
</gene>
<protein>
    <submittedName>
        <fullName evidence="1">Uncharacterized protein</fullName>
    </submittedName>
</protein>
<dbReference type="RefSeq" id="WP_186290892.1">
    <property type="nucleotide sequence ID" value="NZ_CABHNB010000005.1"/>
</dbReference>
<reference evidence="1 2" key="1">
    <citation type="submission" date="2019-07" db="EMBL/GenBank/DDBJ databases">
        <authorList>
            <person name="Hibberd C M."/>
            <person name="Gehrig L. J."/>
            <person name="Chang H.-W."/>
            <person name="Venkatesh S."/>
        </authorList>
    </citation>
    <scope>NUCLEOTIDE SEQUENCE [LARGE SCALE GENOMIC DNA]</scope>
    <source>
        <strain evidence="1">Ruminococcus_obeum_SSTS_Bg7063</strain>
    </source>
</reference>
<dbReference type="Proteomes" id="UP000409147">
    <property type="component" value="Unassembled WGS sequence"/>
</dbReference>
<evidence type="ECO:0000313" key="2">
    <source>
        <dbReference type="Proteomes" id="UP000409147"/>
    </source>
</evidence>
<proteinExistence type="predicted"/>
<evidence type="ECO:0000313" key="1">
    <source>
        <dbReference type="EMBL" id="VUW91579.1"/>
    </source>
</evidence>
<name>A0A564S946_9FIRM</name>
<dbReference type="AlphaFoldDB" id="A0A564S946"/>